<comment type="similarity">
    <text evidence="2 9">Belongs to the TRAFAC class OBG-HflX-like GTPase superfamily. OBG GTPase family.</text>
</comment>
<dbReference type="PANTHER" id="PTHR11702">
    <property type="entry name" value="DEVELOPMENTALLY REGULATED GTP-BINDING PROTEIN-RELATED"/>
    <property type="match status" value="1"/>
</dbReference>
<dbReference type="PIRSF" id="PIRSF002401">
    <property type="entry name" value="GTP_bd_Obg/CgtA"/>
    <property type="match status" value="1"/>
</dbReference>
<dbReference type="InterPro" id="IPR036726">
    <property type="entry name" value="GTP1_OBG_dom_sf"/>
</dbReference>
<gene>
    <name evidence="9 13" type="primary">obg</name>
    <name evidence="13" type="ORF">PAECIP111894_04126</name>
</gene>
<comment type="subcellular location">
    <subcellularLocation>
        <location evidence="9">Cytoplasm</location>
    </subcellularLocation>
</comment>
<dbReference type="SUPFAM" id="SSF52540">
    <property type="entry name" value="P-loop containing nucleoside triphosphate hydrolases"/>
    <property type="match status" value="1"/>
</dbReference>
<accession>A0ABN8FIN6</accession>
<evidence type="ECO:0000256" key="6">
    <source>
        <dbReference type="ARBA" id="ARBA00022801"/>
    </source>
</evidence>
<dbReference type="Pfam" id="PF01926">
    <property type="entry name" value="MMR_HSR1"/>
    <property type="match status" value="1"/>
</dbReference>
<dbReference type="Pfam" id="PF09269">
    <property type="entry name" value="DUF1967"/>
    <property type="match status" value="1"/>
</dbReference>
<reference evidence="13" key="1">
    <citation type="submission" date="2021-12" db="EMBL/GenBank/DDBJ databases">
        <authorList>
            <person name="Criscuolo A."/>
        </authorList>
    </citation>
    <scope>NUCLEOTIDE SEQUENCE</scope>
    <source>
        <strain evidence="13">CIP111894</strain>
    </source>
</reference>
<dbReference type="RefSeq" id="WP_234539133.1">
    <property type="nucleotide sequence ID" value="NZ_CAKMAB010000027.1"/>
</dbReference>
<evidence type="ECO:0000259" key="12">
    <source>
        <dbReference type="PROSITE" id="PS51883"/>
    </source>
</evidence>
<dbReference type="Proteomes" id="UP000838749">
    <property type="component" value="Unassembled WGS sequence"/>
</dbReference>
<comment type="function">
    <text evidence="9">An essential GTPase which binds GTP, GDP and possibly (p)ppGpp with moderate affinity, with high nucleotide exchange rates and a fairly low GTP hydrolysis rate. Plays a role in control of the cell cycle, stress response, ribosome biogenesis and in those bacteria that undergo differentiation, in morphogenesis control.</text>
</comment>
<feature type="binding site" evidence="9">
    <location>
        <begin position="190"/>
        <end position="194"/>
    </location>
    <ligand>
        <name>GTP</name>
        <dbReference type="ChEBI" id="CHEBI:37565"/>
    </ligand>
</feature>
<dbReference type="NCBIfam" id="NF008954">
    <property type="entry name" value="PRK12296.1"/>
    <property type="match status" value="1"/>
</dbReference>
<comment type="subunit">
    <text evidence="9">Monomer.</text>
</comment>
<dbReference type="InterPro" id="IPR006074">
    <property type="entry name" value="GTP1-OBG_CS"/>
</dbReference>
<evidence type="ECO:0000259" key="10">
    <source>
        <dbReference type="PROSITE" id="PS51710"/>
    </source>
</evidence>
<feature type="domain" description="OBG-type G" evidence="10">
    <location>
        <begin position="159"/>
        <end position="332"/>
    </location>
</feature>
<evidence type="ECO:0000256" key="2">
    <source>
        <dbReference type="ARBA" id="ARBA00007699"/>
    </source>
</evidence>
<organism evidence="13 14">
    <name type="scientific">Paenibacillus pseudetheri</name>
    <dbReference type="NCBI Taxonomy" id="2897682"/>
    <lineage>
        <taxon>Bacteria</taxon>
        <taxon>Bacillati</taxon>
        <taxon>Bacillota</taxon>
        <taxon>Bacilli</taxon>
        <taxon>Bacillales</taxon>
        <taxon>Paenibacillaceae</taxon>
        <taxon>Paenibacillus</taxon>
    </lineage>
</organism>
<dbReference type="InterPro" id="IPR045086">
    <property type="entry name" value="OBG_GTPase"/>
</dbReference>
<dbReference type="InterPro" id="IPR031167">
    <property type="entry name" value="G_OBG"/>
</dbReference>
<dbReference type="Pfam" id="PF01018">
    <property type="entry name" value="GTP1_OBG"/>
    <property type="match status" value="1"/>
</dbReference>
<keyword evidence="3 9" id="KW-0963">Cytoplasm</keyword>
<dbReference type="InterPro" id="IPR006169">
    <property type="entry name" value="GTP1_OBG_dom"/>
</dbReference>
<evidence type="ECO:0000256" key="7">
    <source>
        <dbReference type="ARBA" id="ARBA00022842"/>
    </source>
</evidence>
<dbReference type="CDD" id="cd01898">
    <property type="entry name" value="Obg"/>
    <property type="match status" value="1"/>
</dbReference>
<dbReference type="SUPFAM" id="SSF82051">
    <property type="entry name" value="Obg GTP-binding protein N-terminal domain"/>
    <property type="match status" value="1"/>
</dbReference>
<dbReference type="NCBIfam" id="NF008955">
    <property type="entry name" value="PRK12297.1"/>
    <property type="match status" value="1"/>
</dbReference>
<dbReference type="PRINTS" id="PR00326">
    <property type="entry name" value="GTP1OBG"/>
</dbReference>
<keyword evidence="7 9" id="KW-0460">Magnesium</keyword>
<dbReference type="InterPro" id="IPR006073">
    <property type="entry name" value="GTP-bd"/>
</dbReference>
<feature type="domain" description="OCT" evidence="11">
    <location>
        <begin position="354"/>
        <end position="431"/>
    </location>
</feature>
<dbReference type="InterPro" id="IPR014100">
    <property type="entry name" value="GTP-bd_Obg/CgtA"/>
</dbReference>
<dbReference type="Gene3D" id="3.40.50.300">
    <property type="entry name" value="P-loop containing nucleotide triphosphate hydrolases"/>
    <property type="match status" value="1"/>
</dbReference>
<dbReference type="SUPFAM" id="SSF102741">
    <property type="entry name" value="Obg GTP-binding protein C-terminal domain"/>
    <property type="match status" value="1"/>
</dbReference>
<name>A0ABN8FIN6_9BACL</name>
<feature type="domain" description="Obg" evidence="12">
    <location>
        <begin position="1"/>
        <end position="158"/>
    </location>
</feature>
<keyword evidence="5 9" id="KW-0547">Nucleotide-binding</keyword>
<feature type="binding site" evidence="9">
    <location>
        <position position="172"/>
    </location>
    <ligand>
        <name>Mg(2+)</name>
        <dbReference type="ChEBI" id="CHEBI:18420"/>
    </ligand>
</feature>
<sequence>MFVDKAKIYVKGGDGGDGIVAFRREKYVPDGGPAGGDGGRGGDVIFRVDEGLRTLMDFRYQRHFKADKGIKGRNRSQHGANADHMIVRIPPGTMLIDDDTQEIIADLTRHGQQVVVARGGRGGRGNARFATAANKAPELAENGEEGQERYIVMELKVMADVGLVGFPSVGKSTLLSVVSAAQPKIGAYHFTTITPNLGVVDVGDGRSFVMADLPGLIEGASEGIGLGHEFLRHVERTRIIIHVVDMSGSEGRDPFEDWVLINDELKQYNAALIDRPQIVAANKMDMPESEENLIAFRERVAELRPDLEIMPISSLTRQGVQELLYRATDILDSIPVAPVVEEVSGTTERKVYKLEAEDDNSFTITRDNETYVVNSPRIEKMLKRMQLSTHDAILKLARTLRHMGVDAELRKRGAVEGTIVRIGEFEFEFVENSSYY</sequence>
<dbReference type="InterPro" id="IPR036346">
    <property type="entry name" value="GTP-bd_prot_GTP1/OBG_C_sf"/>
</dbReference>
<evidence type="ECO:0000256" key="9">
    <source>
        <dbReference type="HAMAP-Rule" id="MF_01454"/>
    </source>
</evidence>
<comment type="caution">
    <text evidence="13">The sequence shown here is derived from an EMBL/GenBank/DDBJ whole genome shotgun (WGS) entry which is preliminary data.</text>
</comment>
<evidence type="ECO:0000256" key="4">
    <source>
        <dbReference type="ARBA" id="ARBA00022723"/>
    </source>
</evidence>
<keyword evidence="4 9" id="KW-0479">Metal-binding</keyword>
<dbReference type="NCBIfam" id="TIGR03595">
    <property type="entry name" value="Obg_CgtA_exten"/>
    <property type="match status" value="1"/>
</dbReference>
<dbReference type="PROSITE" id="PS51710">
    <property type="entry name" value="G_OBG"/>
    <property type="match status" value="1"/>
</dbReference>
<dbReference type="NCBIfam" id="TIGR02729">
    <property type="entry name" value="Obg_CgtA"/>
    <property type="match status" value="1"/>
</dbReference>
<keyword evidence="8 9" id="KW-0342">GTP-binding</keyword>
<dbReference type="GO" id="GO:0016787">
    <property type="term" value="F:hydrolase activity"/>
    <property type="evidence" value="ECO:0007669"/>
    <property type="project" value="UniProtKB-KW"/>
</dbReference>
<dbReference type="HAMAP" id="MF_01454">
    <property type="entry name" value="GTPase_Obg"/>
    <property type="match status" value="1"/>
</dbReference>
<feature type="binding site" evidence="9">
    <location>
        <begin position="165"/>
        <end position="172"/>
    </location>
    <ligand>
        <name>GTP</name>
        <dbReference type="ChEBI" id="CHEBI:37565"/>
    </ligand>
</feature>
<feature type="binding site" evidence="9">
    <location>
        <begin position="212"/>
        <end position="215"/>
    </location>
    <ligand>
        <name>GTP</name>
        <dbReference type="ChEBI" id="CHEBI:37565"/>
    </ligand>
</feature>
<evidence type="ECO:0000256" key="3">
    <source>
        <dbReference type="ARBA" id="ARBA00022490"/>
    </source>
</evidence>
<evidence type="ECO:0000256" key="5">
    <source>
        <dbReference type="ARBA" id="ARBA00022741"/>
    </source>
</evidence>
<dbReference type="EC" id="3.6.5.-" evidence="9"/>
<dbReference type="PROSITE" id="PS00905">
    <property type="entry name" value="GTP1_OBG"/>
    <property type="match status" value="1"/>
</dbReference>
<dbReference type="InterPro" id="IPR015349">
    <property type="entry name" value="OCT_dom"/>
</dbReference>
<feature type="binding site" evidence="9">
    <location>
        <position position="192"/>
    </location>
    <ligand>
        <name>Mg(2+)</name>
        <dbReference type="ChEBI" id="CHEBI:18420"/>
    </ligand>
</feature>
<keyword evidence="6 9" id="KW-0378">Hydrolase</keyword>
<proteinExistence type="inferred from homology"/>
<dbReference type="InterPro" id="IPR027417">
    <property type="entry name" value="P-loop_NTPase"/>
</dbReference>
<dbReference type="PROSITE" id="PS51881">
    <property type="entry name" value="OCT"/>
    <property type="match status" value="1"/>
</dbReference>
<evidence type="ECO:0000313" key="13">
    <source>
        <dbReference type="EMBL" id="CAH1057953.1"/>
    </source>
</evidence>
<comment type="cofactor">
    <cofactor evidence="1 9">
        <name>Mg(2+)</name>
        <dbReference type="ChEBI" id="CHEBI:18420"/>
    </cofactor>
</comment>
<feature type="binding site" evidence="9">
    <location>
        <begin position="313"/>
        <end position="315"/>
    </location>
    <ligand>
        <name>GTP</name>
        <dbReference type="ChEBI" id="CHEBI:37565"/>
    </ligand>
</feature>
<dbReference type="PANTHER" id="PTHR11702:SF31">
    <property type="entry name" value="MITOCHONDRIAL RIBOSOME-ASSOCIATED GTPASE 2"/>
    <property type="match status" value="1"/>
</dbReference>
<dbReference type="EMBL" id="CAKMAB010000027">
    <property type="protein sequence ID" value="CAH1057953.1"/>
    <property type="molecule type" value="Genomic_DNA"/>
</dbReference>
<dbReference type="Gene3D" id="3.30.300.350">
    <property type="entry name" value="GTP-binding protein OBG, C-terminal domain"/>
    <property type="match status" value="1"/>
</dbReference>
<protein>
    <recommendedName>
        <fullName evidence="9">GTPase Obg</fullName>
        <ecNumber evidence="9">3.6.5.-</ecNumber>
    </recommendedName>
    <alternativeName>
        <fullName evidence="9">GTP-binding protein Obg</fullName>
    </alternativeName>
</protein>
<dbReference type="NCBIfam" id="NF008956">
    <property type="entry name" value="PRK12299.1"/>
    <property type="match status" value="1"/>
</dbReference>
<keyword evidence="14" id="KW-1185">Reference proteome</keyword>
<evidence type="ECO:0000256" key="1">
    <source>
        <dbReference type="ARBA" id="ARBA00001946"/>
    </source>
</evidence>
<dbReference type="Gene3D" id="2.70.210.12">
    <property type="entry name" value="GTP1/OBG domain"/>
    <property type="match status" value="1"/>
</dbReference>
<evidence type="ECO:0000259" key="11">
    <source>
        <dbReference type="PROSITE" id="PS51881"/>
    </source>
</evidence>
<feature type="binding site" evidence="9">
    <location>
        <begin position="282"/>
        <end position="285"/>
    </location>
    <ligand>
        <name>GTP</name>
        <dbReference type="ChEBI" id="CHEBI:37565"/>
    </ligand>
</feature>
<dbReference type="PROSITE" id="PS51883">
    <property type="entry name" value="OBG"/>
    <property type="match status" value="1"/>
</dbReference>
<evidence type="ECO:0000313" key="14">
    <source>
        <dbReference type="Proteomes" id="UP000838749"/>
    </source>
</evidence>
<evidence type="ECO:0000256" key="8">
    <source>
        <dbReference type="ARBA" id="ARBA00023134"/>
    </source>
</evidence>